<dbReference type="InterPro" id="IPR007138">
    <property type="entry name" value="ABM_dom"/>
</dbReference>
<reference evidence="2" key="1">
    <citation type="submission" date="2018-06" db="EMBL/GenBank/DDBJ databases">
        <authorList>
            <person name="Zhirakovskaya E."/>
        </authorList>
    </citation>
    <scope>NUCLEOTIDE SEQUENCE</scope>
</reference>
<evidence type="ECO:0000259" key="1">
    <source>
        <dbReference type="PROSITE" id="PS51725"/>
    </source>
</evidence>
<dbReference type="InterPro" id="IPR011008">
    <property type="entry name" value="Dimeric_a/b-barrel"/>
</dbReference>
<name>A0A3B0SW58_9ZZZZ</name>
<evidence type="ECO:0000313" key="2">
    <source>
        <dbReference type="EMBL" id="VAW08243.1"/>
    </source>
</evidence>
<protein>
    <recommendedName>
        <fullName evidence="1">ABM domain-containing protein</fullName>
    </recommendedName>
</protein>
<feature type="domain" description="ABM" evidence="1">
    <location>
        <begin position="4"/>
        <end position="90"/>
    </location>
</feature>
<accession>A0A3B0SW58</accession>
<dbReference type="AlphaFoldDB" id="A0A3B0SW58"/>
<dbReference type="PROSITE" id="PS51725">
    <property type="entry name" value="ABM"/>
    <property type="match status" value="1"/>
</dbReference>
<organism evidence="2">
    <name type="scientific">hydrothermal vent metagenome</name>
    <dbReference type="NCBI Taxonomy" id="652676"/>
    <lineage>
        <taxon>unclassified sequences</taxon>
        <taxon>metagenomes</taxon>
        <taxon>ecological metagenomes</taxon>
    </lineage>
</organism>
<dbReference type="Gene3D" id="3.30.70.100">
    <property type="match status" value="1"/>
</dbReference>
<dbReference type="Pfam" id="PF03992">
    <property type="entry name" value="ABM"/>
    <property type="match status" value="1"/>
</dbReference>
<proteinExistence type="predicted"/>
<sequence>MSKVSMVGKITCKDGQGDAMEAVFADMVAACKDESGLEIYSYHRGDNNTYWFFALMTNQEAMKGHGQNDAMKQAMAAFGSVMAAPPEMHVTTPVVANGFDC</sequence>
<dbReference type="EMBL" id="UOEK01000450">
    <property type="protein sequence ID" value="VAW08243.1"/>
    <property type="molecule type" value="Genomic_DNA"/>
</dbReference>
<dbReference type="SUPFAM" id="SSF54909">
    <property type="entry name" value="Dimeric alpha+beta barrel"/>
    <property type="match status" value="1"/>
</dbReference>
<gene>
    <name evidence="2" type="ORF">MNBD_ACTINO02-1685</name>
</gene>